<dbReference type="InterPro" id="IPR045146">
    <property type="entry name" value="SF3A1"/>
</dbReference>
<dbReference type="Pfam" id="PF01805">
    <property type="entry name" value="Surp"/>
    <property type="match status" value="1"/>
</dbReference>
<dbReference type="GO" id="GO:0071013">
    <property type="term" value="C:catalytic step 2 spliceosome"/>
    <property type="evidence" value="ECO:0007669"/>
    <property type="project" value="TreeGrafter"/>
</dbReference>
<dbReference type="STRING" id="49451.A0A1J6L1V4"/>
<dbReference type="PANTHER" id="PTHR15316:SF1">
    <property type="entry name" value="SPLICING FACTOR 3A SUBUNIT 1"/>
    <property type="match status" value="1"/>
</dbReference>
<protein>
    <recommendedName>
        <fullName evidence="3">SURP motif domain-containing protein</fullName>
    </recommendedName>
</protein>
<dbReference type="AlphaFoldDB" id="A0A1J6L1V4"/>
<evidence type="ECO:0000313" key="4">
    <source>
        <dbReference type="EMBL" id="OIT27727.1"/>
    </source>
</evidence>
<dbReference type="Gramene" id="OIT27727">
    <property type="protein sequence ID" value="OIT27727"/>
    <property type="gene ID" value="A4A49_23167"/>
</dbReference>
<sequence>MSMDGNVGQTPPDNEAYNVPPDTKFIIDKVAPFVAKNGERVESGLKRNHAGDARFSFLNASDPYHAYYQYCVAEAYVPDRKPTQPAVSASAPITY</sequence>
<dbReference type="InterPro" id="IPR000061">
    <property type="entry name" value="Surp"/>
</dbReference>
<dbReference type="GO" id="GO:0000381">
    <property type="term" value="P:regulation of alternative mRNA splicing, via spliceosome"/>
    <property type="evidence" value="ECO:0007669"/>
    <property type="project" value="TreeGrafter"/>
</dbReference>
<comment type="caution">
    <text evidence="4">The sequence shown here is derived from an EMBL/GenBank/DDBJ whole genome shotgun (WGS) entry which is preliminary data.</text>
</comment>
<evidence type="ECO:0000256" key="2">
    <source>
        <dbReference type="SAM" id="MobiDB-lite"/>
    </source>
</evidence>
<dbReference type="PANTHER" id="PTHR15316">
    <property type="entry name" value="SPLICEOSOME ASSOCIATED PROTEIN 114/SWAP SPLICING FACTOR-RELATED"/>
    <property type="match status" value="1"/>
</dbReference>
<dbReference type="InterPro" id="IPR035967">
    <property type="entry name" value="SWAP/Surp_sf"/>
</dbReference>
<dbReference type="GO" id="GO:0005686">
    <property type="term" value="C:U2 snRNP"/>
    <property type="evidence" value="ECO:0007669"/>
    <property type="project" value="TreeGrafter"/>
</dbReference>
<dbReference type="EMBL" id="MJEQ01002300">
    <property type="protein sequence ID" value="OIT27727.1"/>
    <property type="molecule type" value="Genomic_DNA"/>
</dbReference>
<feature type="region of interest" description="Disordered" evidence="2">
    <location>
        <begin position="1"/>
        <end position="20"/>
    </location>
</feature>
<dbReference type="GO" id="GO:0071004">
    <property type="term" value="C:U2-type prespliceosome"/>
    <property type="evidence" value="ECO:0007669"/>
    <property type="project" value="TreeGrafter"/>
</dbReference>
<keyword evidence="5" id="KW-1185">Reference proteome</keyword>
<dbReference type="GO" id="GO:0045292">
    <property type="term" value="P:mRNA cis splicing, via spliceosome"/>
    <property type="evidence" value="ECO:0007669"/>
    <property type="project" value="InterPro"/>
</dbReference>
<accession>A0A1J6L1V4</accession>
<reference evidence="4" key="1">
    <citation type="submission" date="2016-11" db="EMBL/GenBank/DDBJ databases">
        <title>The genome of Nicotiana attenuata.</title>
        <authorList>
            <person name="Xu S."/>
            <person name="Brockmoeller T."/>
            <person name="Gaquerel E."/>
            <person name="Navarro A."/>
            <person name="Kuhl H."/>
            <person name="Gase K."/>
            <person name="Ling Z."/>
            <person name="Zhou W."/>
            <person name="Kreitzer C."/>
            <person name="Stanke M."/>
            <person name="Tang H."/>
            <person name="Lyons E."/>
            <person name="Pandey P."/>
            <person name="Pandey S.P."/>
            <person name="Timmermann B."/>
            <person name="Baldwin I.T."/>
        </authorList>
    </citation>
    <scope>NUCLEOTIDE SEQUENCE [LARGE SCALE GENOMIC DNA]</scope>
    <source>
        <strain evidence="4">UT</strain>
    </source>
</reference>
<gene>
    <name evidence="4" type="ORF">A4A49_23167</name>
</gene>
<evidence type="ECO:0000256" key="1">
    <source>
        <dbReference type="ARBA" id="ARBA00022664"/>
    </source>
</evidence>
<dbReference type="Gene3D" id="1.10.10.790">
    <property type="entry name" value="Surp module"/>
    <property type="match status" value="1"/>
</dbReference>
<dbReference type="PROSITE" id="PS50128">
    <property type="entry name" value="SURP"/>
    <property type="match status" value="1"/>
</dbReference>
<evidence type="ECO:0000259" key="3">
    <source>
        <dbReference type="PROSITE" id="PS50128"/>
    </source>
</evidence>
<dbReference type="SMR" id="A0A1J6L1V4"/>
<name>A0A1J6L1V4_NICAT</name>
<feature type="domain" description="SURP motif" evidence="3">
    <location>
        <begin position="26"/>
        <end position="68"/>
    </location>
</feature>
<organism evidence="4 5">
    <name type="scientific">Nicotiana attenuata</name>
    <name type="common">Coyote tobacco</name>
    <dbReference type="NCBI Taxonomy" id="49451"/>
    <lineage>
        <taxon>Eukaryota</taxon>
        <taxon>Viridiplantae</taxon>
        <taxon>Streptophyta</taxon>
        <taxon>Embryophyta</taxon>
        <taxon>Tracheophyta</taxon>
        <taxon>Spermatophyta</taxon>
        <taxon>Magnoliopsida</taxon>
        <taxon>eudicotyledons</taxon>
        <taxon>Gunneridae</taxon>
        <taxon>Pentapetalae</taxon>
        <taxon>asterids</taxon>
        <taxon>lamiids</taxon>
        <taxon>Solanales</taxon>
        <taxon>Solanaceae</taxon>
        <taxon>Nicotianoideae</taxon>
        <taxon>Nicotianeae</taxon>
        <taxon>Nicotiana</taxon>
    </lineage>
</organism>
<keyword evidence="1" id="KW-0507">mRNA processing</keyword>
<evidence type="ECO:0000313" key="5">
    <source>
        <dbReference type="Proteomes" id="UP000187609"/>
    </source>
</evidence>
<dbReference type="GO" id="GO:0003723">
    <property type="term" value="F:RNA binding"/>
    <property type="evidence" value="ECO:0007669"/>
    <property type="project" value="InterPro"/>
</dbReference>
<dbReference type="FunFam" id="1.10.10.790:FF:000002">
    <property type="entry name" value="Splicing factor 3A subunit 1"/>
    <property type="match status" value="1"/>
</dbReference>
<proteinExistence type="predicted"/>
<dbReference type="SMART" id="SM00648">
    <property type="entry name" value="SWAP"/>
    <property type="match status" value="1"/>
</dbReference>
<dbReference type="SUPFAM" id="SSF109905">
    <property type="entry name" value="Surp module (SWAP domain)"/>
    <property type="match status" value="1"/>
</dbReference>
<dbReference type="Proteomes" id="UP000187609">
    <property type="component" value="Unassembled WGS sequence"/>
</dbReference>